<accession>A0A7S4AP79</accession>
<proteinExistence type="predicted"/>
<dbReference type="SMART" id="SM00225">
    <property type="entry name" value="BTB"/>
    <property type="match status" value="1"/>
</dbReference>
<evidence type="ECO:0000259" key="1">
    <source>
        <dbReference type="SMART" id="SM00225"/>
    </source>
</evidence>
<evidence type="ECO:0000313" key="2">
    <source>
        <dbReference type="EMBL" id="CAE0722158.1"/>
    </source>
</evidence>
<dbReference type="EMBL" id="HBIX01021205">
    <property type="protein sequence ID" value="CAE0722158.1"/>
    <property type="molecule type" value="Transcribed_RNA"/>
</dbReference>
<dbReference type="SUPFAM" id="SSF54695">
    <property type="entry name" value="POZ domain"/>
    <property type="match status" value="1"/>
</dbReference>
<dbReference type="InterPro" id="IPR000210">
    <property type="entry name" value="BTB/POZ_dom"/>
</dbReference>
<name>A0A7S4AP79_9STRA</name>
<feature type="domain" description="BTB" evidence="1">
    <location>
        <begin position="12"/>
        <end position="121"/>
    </location>
</feature>
<dbReference type="CDD" id="cd18316">
    <property type="entry name" value="BTB_POZ_KCTD-like"/>
    <property type="match status" value="1"/>
</dbReference>
<dbReference type="Pfam" id="PF02214">
    <property type="entry name" value="BTB_2"/>
    <property type="match status" value="1"/>
</dbReference>
<dbReference type="InterPro" id="IPR003131">
    <property type="entry name" value="T1-type_BTB"/>
</dbReference>
<dbReference type="PANTHER" id="PTHR14499:SF136">
    <property type="entry name" value="GH08630P"/>
    <property type="match status" value="1"/>
</dbReference>
<dbReference type="Gene3D" id="3.30.710.10">
    <property type="entry name" value="Potassium Channel Kv1.1, Chain A"/>
    <property type="match status" value="1"/>
</dbReference>
<dbReference type="GO" id="GO:0051260">
    <property type="term" value="P:protein homooligomerization"/>
    <property type="evidence" value="ECO:0007669"/>
    <property type="project" value="InterPro"/>
</dbReference>
<dbReference type="AlphaFoldDB" id="A0A7S4AP79"/>
<sequence>MNTMDNESNNSATVRFNVGGIVYEVSRSLLEQFPDTMLSRMVSETWLDCSQGGDNDDQKKESPIFVDRDGDRFRYVLDYMRDGQKVTLPVTVPKQGFLKDLEYYGFENMNADTITTESSYLVYTKTFHKMRALDFEVRERINTEHDIATLANYCFVRLMYSGLFKFCVARDHGQCDFIRGYHRMYKETQLLRKLRDTANSISVAGSVRWVHFDKCLSEYGLKSKSSERGIARRQFESPPVTVTLETIDGK</sequence>
<gene>
    <name evidence="2" type="ORF">PAUS00366_LOCUS14913</name>
</gene>
<protein>
    <recommendedName>
        <fullName evidence="1">BTB domain-containing protein</fullName>
    </recommendedName>
</protein>
<organism evidence="2">
    <name type="scientific">Pseudo-nitzschia australis</name>
    <dbReference type="NCBI Taxonomy" id="44445"/>
    <lineage>
        <taxon>Eukaryota</taxon>
        <taxon>Sar</taxon>
        <taxon>Stramenopiles</taxon>
        <taxon>Ochrophyta</taxon>
        <taxon>Bacillariophyta</taxon>
        <taxon>Bacillariophyceae</taxon>
        <taxon>Bacillariophycidae</taxon>
        <taxon>Bacillariales</taxon>
        <taxon>Bacillariaceae</taxon>
        <taxon>Pseudo-nitzschia</taxon>
    </lineage>
</organism>
<dbReference type="InterPro" id="IPR011333">
    <property type="entry name" value="SKP1/BTB/POZ_sf"/>
</dbReference>
<dbReference type="PANTHER" id="PTHR14499">
    <property type="entry name" value="POTASSIUM CHANNEL TETRAMERIZATION DOMAIN-CONTAINING"/>
    <property type="match status" value="1"/>
</dbReference>
<reference evidence="2" key="1">
    <citation type="submission" date="2021-01" db="EMBL/GenBank/DDBJ databases">
        <authorList>
            <person name="Corre E."/>
            <person name="Pelletier E."/>
            <person name="Niang G."/>
            <person name="Scheremetjew M."/>
            <person name="Finn R."/>
            <person name="Kale V."/>
            <person name="Holt S."/>
            <person name="Cochrane G."/>
            <person name="Meng A."/>
            <person name="Brown T."/>
            <person name="Cohen L."/>
        </authorList>
    </citation>
    <scope>NUCLEOTIDE SEQUENCE</scope>
    <source>
        <strain evidence="2">10249 10 AB</strain>
    </source>
</reference>